<dbReference type="SUPFAM" id="SSF57959">
    <property type="entry name" value="Leucine zipper domain"/>
    <property type="match status" value="1"/>
</dbReference>
<evidence type="ECO:0000259" key="10">
    <source>
        <dbReference type="PROSITE" id="PS50217"/>
    </source>
</evidence>
<dbReference type="CDD" id="cd14688">
    <property type="entry name" value="bZIP_YAP"/>
    <property type="match status" value="1"/>
</dbReference>
<dbReference type="PANTHER" id="PTHR40621">
    <property type="entry name" value="TRANSCRIPTION FACTOR KAPC-RELATED"/>
    <property type="match status" value="1"/>
</dbReference>
<feature type="region of interest" description="Disordered" evidence="9">
    <location>
        <begin position="69"/>
        <end position="127"/>
    </location>
</feature>
<evidence type="ECO:0000256" key="7">
    <source>
        <dbReference type="ARBA" id="ARBA00023242"/>
    </source>
</evidence>
<keyword evidence="6" id="KW-0804">Transcription</keyword>
<feature type="compositionally biased region" description="Low complexity" evidence="9">
    <location>
        <begin position="7"/>
        <end position="16"/>
    </location>
</feature>
<dbReference type="SMART" id="SM00338">
    <property type="entry name" value="BRLZ"/>
    <property type="match status" value="1"/>
</dbReference>
<evidence type="ECO:0000256" key="2">
    <source>
        <dbReference type="ARBA" id="ARBA00004123"/>
    </source>
</evidence>
<keyword evidence="4" id="KW-0805">Transcription regulation</keyword>
<evidence type="ECO:0000256" key="4">
    <source>
        <dbReference type="ARBA" id="ARBA00023015"/>
    </source>
</evidence>
<dbReference type="GO" id="GO:0000976">
    <property type="term" value="F:transcription cis-regulatory region binding"/>
    <property type="evidence" value="ECO:0007669"/>
    <property type="project" value="InterPro"/>
</dbReference>
<dbReference type="AlphaFoldDB" id="A0A0D2AZM0"/>
<evidence type="ECO:0000256" key="1">
    <source>
        <dbReference type="ARBA" id="ARBA00004049"/>
    </source>
</evidence>
<protein>
    <recommendedName>
        <fullName evidence="8">Putative transcription factor kapC</fullName>
    </recommendedName>
</protein>
<evidence type="ECO:0000256" key="9">
    <source>
        <dbReference type="SAM" id="MobiDB-lite"/>
    </source>
</evidence>
<dbReference type="InterPro" id="IPR050936">
    <property type="entry name" value="AP-1-like"/>
</dbReference>
<evidence type="ECO:0000256" key="8">
    <source>
        <dbReference type="ARBA" id="ARBA00044067"/>
    </source>
</evidence>
<gene>
    <name evidence="11" type="ORF">PV08_09443</name>
</gene>
<dbReference type="OrthoDB" id="2593073at2759"/>
<organism evidence="11 12">
    <name type="scientific">Exophiala spinifera</name>
    <dbReference type="NCBI Taxonomy" id="91928"/>
    <lineage>
        <taxon>Eukaryota</taxon>
        <taxon>Fungi</taxon>
        <taxon>Dikarya</taxon>
        <taxon>Ascomycota</taxon>
        <taxon>Pezizomycotina</taxon>
        <taxon>Eurotiomycetes</taxon>
        <taxon>Chaetothyriomycetidae</taxon>
        <taxon>Chaetothyriales</taxon>
        <taxon>Herpotrichiellaceae</taxon>
        <taxon>Exophiala</taxon>
    </lineage>
</organism>
<name>A0A0D2AZM0_9EURO</name>
<dbReference type="HOGENOM" id="CLU_076384_1_0_1"/>
<dbReference type="RefSeq" id="XP_016232384.1">
    <property type="nucleotide sequence ID" value="XM_016383761.1"/>
</dbReference>
<dbReference type="Proteomes" id="UP000053328">
    <property type="component" value="Unassembled WGS sequence"/>
</dbReference>
<dbReference type="STRING" id="91928.A0A0D2AZM0"/>
<feature type="region of interest" description="Disordered" evidence="9">
    <location>
        <begin position="1"/>
        <end position="41"/>
    </location>
</feature>
<dbReference type="InterPro" id="IPR046347">
    <property type="entry name" value="bZIP_sf"/>
</dbReference>
<dbReference type="PANTHER" id="PTHR40621:SF11">
    <property type="entry name" value="TRANSCRIPTION FACTOR KAPC-RELATED"/>
    <property type="match status" value="1"/>
</dbReference>
<feature type="compositionally biased region" description="Polar residues" evidence="9">
    <location>
        <begin position="25"/>
        <end position="41"/>
    </location>
</feature>
<evidence type="ECO:0000313" key="12">
    <source>
        <dbReference type="Proteomes" id="UP000053328"/>
    </source>
</evidence>
<dbReference type="GO" id="GO:0001228">
    <property type="term" value="F:DNA-binding transcription activator activity, RNA polymerase II-specific"/>
    <property type="evidence" value="ECO:0007669"/>
    <property type="project" value="TreeGrafter"/>
</dbReference>
<dbReference type="GO" id="GO:0090575">
    <property type="term" value="C:RNA polymerase II transcription regulator complex"/>
    <property type="evidence" value="ECO:0007669"/>
    <property type="project" value="TreeGrafter"/>
</dbReference>
<dbReference type="Pfam" id="PF00170">
    <property type="entry name" value="bZIP_1"/>
    <property type="match status" value="1"/>
</dbReference>
<evidence type="ECO:0000256" key="3">
    <source>
        <dbReference type="ARBA" id="ARBA00007163"/>
    </source>
</evidence>
<dbReference type="Gene3D" id="1.20.5.170">
    <property type="match status" value="1"/>
</dbReference>
<keyword evidence="7" id="KW-0539">Nucleus</keyword>
<evidence type="ECO:0000256" key="6">
    <source>
        <dbReference type="ARBA" id="ARBA00023163"/>
    </source>
</evidence>
<dbReference type="EMBL" id="KN847498">
    <property type="protein sequence ID" value="KIW12168.1"/>
    <property type="molecule type" value="Genomic_DNA"/>
</dbReference>
<dbReference type="VEuPathDB" id="FungiDB:PV08_09443"/>
<accession>A0A0D2AZM0</accession>
<comment type="similarity">
    <text evidence="3">Belongs to the bZIP family.</text>
</comment>
<evidence type="ECO:0000313" key="11">
    <source>
        <dbReference type="EMBL" id="KIW12168.1"/>
    </source>
</evidence>
<keyword evidence="12" id="KW-1185">Reference proteome</keyword>
<sequence>MDFGFVSSPSQSPSQSLFAAGPYFDSTSEGSSPDSPHQMSQIMFNSASMQYDMFRYPASSSNYYSTTQTTQIPVDYSNSDSLDQSDRRRRRRGSTSAPAKEKETIPNMHLRRRAQNRASQRAFRERKEKHVKGLERQLEDLHEKHQDLLQSYTRQADEVGRLTGRISELNAELNALRACQDQSFSEMLMPDKFDKFDAFSSTGILYHPSDSYFDKNAPDLNSEFALHSFEDSL</sequence>
<feature type="domain" description="BZIP" evidence="10">
    <location>
        <begin position="111"/>
        <end position="169"/>
    </location>
</feature>
<comment type="subcellular location">
    <subcellularLocation>
        <location evidence="2">Nucleus</location>
    </subcellularLocation>
</comment>
<dbReference type="PROSITE" id="PS00036">
    <property type="entry name" value="BZIP_BASIC"/>
    <property type="match status" value="1"/>
</dbReference>
<dbReference type="PROSITE" id="PS50217">
    <property type="entry name" value="BZIP"/>
    <property type="match status" value="1"/>
</dbReference>
<evidence type="ECO:0000256" key="5">
    <source>
        <dbReference type="ARBA" id="ARBA00023125"/>
    </source>
</evidence>
<proteinExistence type="inferred from homology"/>
<feature type="compositionally biased region" description="Low complexity" evidence="9">
    <location>
        <begin position="69"/>
        <end position="82"/>
    </location>
</feature>
<dbReference type="InterPro" id="IPR004827">
    <property type="entry name" value="bZIP"/>
</dbReference>
<dbReference type="GeneID" id="27336526"/>
<comment type="function">
    <text evidence="1">Putative transcription factor.</text>
</comment>
<keyword evidence="5" id="KW-0238">DNA-binding</keyword>
<reference evidence="11 12" key="1">
    <citation type="submission" date="2015-01" db="EMBL/GenBank/DDBJ databases">
        <title>The Genome Sequence of Exophiala spinifera CBS89968.</title>
        <authorList>
            <consortium name="The Broad Institute Genomics Platform"/>
            <person name="Cuomo C."/>
            <person name="de Hoog S."/>
            <person name="Gorbushina A."/>
            <person name="Stielow B."/>
            <person name="Teixiera M."/>
            <person name="Abouelleil A."/>
            <person name="Chapman S.B."/>
            <person name="Priest M."/>
            <person name="Young S.K."/>
            <person name="Wortman J."/>
            <person name="Nusbaum C."/>
            <person name="Birren B."/>
        </authorList>
    </citation>
    <scope>NUCLEOTIDE SEQUENCE [LARGE SCALE GENOMIC DNA]</scope>
    <source>
        <strain evidence="11 12">CBS 89968</strain>
    </source>
</reference>